<gene>
    <name evidence="1" type="ORF">FPANT_5468</name>
</gene>
<protein>
    <submittedName>
        <fullName evidence="1">Uncharacterized protein</fullName>
    </submittedName>
</protein>
<sequence>MSDGRPPTPSKRHSALTVASTVIATNLEMPIDVPTFGGKFPSINSKKCTNCDKNVCVCVPAMMNGNYLDIFSIFKAIDKMLKDGAARFQDAHKLGIVKATMPDSTESNSTKSNSTILIKLSQRSGVLVNNHALMHDDLV</sequence>
<keyword evidence="2" id="KW-1185">Reference proteome</keyword>
<dbReference type="EMBL" id="JAAOAR010000263">
    <property type="protein sequence ID" value="KAF5592162.1"/>
    <property type="molecule type" value="Genomic_DNA"/>
</dbReference>
<accession>A0A8H5P8Z5</accession>
<reference evidence="1 2" key="1">
    <citation type="submission" date="2020-05" db="EMBL/GenBank/DDBJ databases">
        <title>Identification and distribution of gene clusters putatively required for synthesis of sphingolipid metabolism inhibitors in phylogenetically diverse species of the filamentous fungus Fusarium.</title>
        <authorList>
            <person name="Kim H.-S."/>
            <person name="Busman M."/>
            <person name="Brown D.W."/>
            <person name="Divon H."/>
            <person name="Uhlig S."/>
            <person name="Proctor R.H."/>
        </authorList>
    </citation>
    <scope>NUCLEOTIDE SEQUENCE [LARGE SCALE GENOMIC DNA]</scope>
    <source>
        <strain evidence="1 2">NRRL 25211</strain>
    </source>
</reference>
<dbReference type="Proteomes" id="UP000544095">
    <property type="component" value="Unassembled WGS sequence"/>
</dbReference>
<organism evidence="1 2">
    <name type="scientific">Fusarium pseudoanthophilum</name>
    <dbReference type="NCBI Taxonomy" id="48495"/>
    <lineage>
        <taxon>Eukaryota</taxon>
        <taxon>Fungi</taxon>
        <taxon>Dikarya</taxon>
        <taxon>Ascomycota</taxon>
        <taxon>Pezizomycotina</taxon>
        <taxon>Sordariomycetes</taxon>
        <taxon>Hypocreomycetidae</taxon>
        <taxon>Hypocreales</taxon>
        <taxon>Nectriaceae</taxon>
        <taxon>Fusarium</taxon>
        <taxon>Fusarium fujikuroi species complex</taxon>
    </lineage>
</organism>
<evidence type="ECO:0000313" key="2">
    <source>
        <dbReference type="Proteomes" id="UP000544095"/>
    </source>
</evidence>
<name>A0A8H5P8Z5_9HYPO</name>
<proteinExistence type="predicted"/>
<dbReference type="AlphaFoldDB" id="A0A8H5P8Z5"/>
<comment type="caution">
    <text evidence="1">The sequence shown here is derived from an EMBL/GenBank/DDBJ whole genome shotgun (WGS) entry which is preliminary data.</text>
</comment>
<evidence type="ECO:0000313" key="1">
    <source>
        <dbReference type="EMBL" id="KAF5592162.1"/>
    </source>
</evidence>